<evidence type="ECO:0000313" key="1">
    <source>
        <dbReference type="EMBL" id="GGG64738.1"/>
    </source>
</evidence>
<accession>A0A917H1V0</accession>
<name>A0A917H1V0_9BACI</name>
<reference evidence="1" key="2">
    <citation type="submission" date="2020-09" db="EMBL/GenBank/DDBJ databases">
        <authorList>
            <person name="Sun Q."/>
            <person name="Zhou Y."/>
        </authorList>
    </citation>
    <scope>NUCLEOTIDE SEQUENCE</scope>
    <source>
        <strain evidence="1">CGMCC 1.12754</strain>
    </source>
</reference>
<sequence>MALTDEQLNGLRDELKSYLHITWNDEDKDLLKYVKDGIDYLDETAGTDVDYTTDSKARRLLMDYGRYVYNHSLELFEINFERELFKFSLREGLKSFETQNTETST</sequence>
<organism evidence="1 2">
    <name type="scientific">Virgibacillus oceani</name>
    <dbReference type="NCBI Taxonomy" id="1479511"/>
    <lineage>
        <taxon>Bacteria</taxon>
        <taxon>Bacillati</taxon>
        <taxon>Bacillota</taxon>
        <taxon>Bacilli</taxon>
        <taxon>Bacillales</taxon>
        <taxon>Bacillaceae</taxon>
        <taxon>Virgibacillus</taxon>
    </lineage>
</organism>
<protein>
    <recommendedName>
        <fullName evidence="3">Phage gp6-like head-tail connector protein</fullName>
    </recommendedName>
</protein>
<dbReference type="EMBL" id="BMFR01000001">
    <property type="protein sequence ID" value="GGG64738.1"/>
    <property type="molecule type" value="Genomic_DNA"/>
</dbReference>
<dbReference type="RefSeq" id="WP_188453795.1">
    <property type="nucleotide sequence ID" value="NZ_BMFR01000001.1"/>
</dbReference>
<proteinExistence type="predicted"/>
<evidence type="ECO:0000313" key="2">
    <source>
        <dbReference type="Proteomes" id="UP000622860"/>
    </source>
</evidence>
<reference evidence="1" key="1">
    <citation type="journal article" date="2014" name="Int. J. Syst. Evol. Microbiol.">
        <title>Complete genome sequence of Corynebacterium casei LMG S-19264T (=DSM 44701T), isolated from a smear-ripened cheese.</title>
        <authorList>
            <consortium name="US DOE Joint Genome Institute (JGI-PGF)"/>
            <person name="Walter F."/>
            <person name="Albersmeier A."/>
            <person name="Kalinowski J."/>
            <person name="Ruckert C."/>
        </authorList>
    </citation>
    <scope>NUCLEOTIDE SEQUENCE</scope>
    <source>
        <strain evidence="1">CGMCC 1.12754</strain>
    </source>
</reference>
<keyword evidence="2" id="KW-1185">Reference proteome</keyword>
<comment type="caution">
    <text evidence="1">The sequence shown here is derived from an EMBL/GenBank/DDBJ whole genome shotgun (WGS) entry which is preliminary data.</text>
</comment>
<dbReference type="AlphaFoldDB" id="A0A917H1V0"/>
<evidence type="ECO:0008006" key="3">
    <source>
        <dbReference type="Google" id="ProtNLM"/>
    </source>
</evidence>
<gene>
    <name evidence="1" type="ORF">GCM10011398_05450</name>
</gene>
<dbReference type="Proteomes" id="UP000622860">
    <property type="component" value="Unassembled WGS sequence"/>
</dbReference>